<accession>A0A2G9YVW0</accession>
<comment type="caution">
    <text evidence="8">The sequence shown here is derived from an EMBL/GenBank/DDBJ whole genome shotgun (WGS) entry which is preliminary data.</text>
</comment>
<dbReference type="PANTHER" id="PTHR33398:SF1">
    <property type="entry name" value="SMALL RIBOSOMAL SUBUNIT PROTEIN BS20C"/>
    <property type="match status" value="1"/>
</dbReference>
<keyword evidence="5 7" id="KW-0687">Ribonucleoprotein</keyword>
<evidence type="ECO:0000256" key="3">
    <source>
        <dbReference type="ARBA" id="ARBA00022884"/>
    </source>
</evidence>
<dbReference type="GO" id="GO:0005829">
    <property type="term" value="C:cytosol"/>
    <property type="evidence" value="ECO:0007669"/>
    <property type="project" value="TreeGrafter"/>
</dbReference>
<keyword evidence="2 7" id="KW-0699">rRNA-binding</keyword>
<dbReference type="Proteomes" id="UP000230273">
    <property type="component" value="Unassembled WGS sequence"/>
</dbReference>
<evidence type="ECO:0000313" key="9">
    <source>
        <dbReference type="Proteomes" id="UP000230273"/>
    </source>
</evidence>
<dbReference type="Gene3D" id="1.20.58.110">
    <property type="entry name" value="Ribosomal protein S20"/>
    <property type="match status" value="1"/>
</dbReference>
<comment type="similarity">
    <text evidence="1 7">Belongs to the bacterial ribosomal protein bS20 family.</text>
</comment>
<dbReference type="EMBL" id="PCRP01000059">
    <property type="protein sequence ID" value="PIP23365.1"/>
    <property type="molecule type" value="Genomic_DNA"/>
</dbReference>
<evidence type="ECO:0000256" key="4">
    <source>
        <dbReference type="ARBA" id="ARBA00022980"/>
    </source>
</evidence>
<dbReference type="SUPFAM" id="SSF46992">
    <property type="entry name" value="Ribosomal protein S20"/>
    <property type="match status" value="1"/>
</dbReference>
<dbReference type="GO" id="GO:0003735">
    <property type="term" value="F:structural constituent of ribosome"/>
    <property type="evidence" value="ECO:0007669"/>
    <property type="project" value="InterPro"/>
</dbReference>
<dbReference type="PANTHER" id="PTHR33398">
    <property type="entry name" value="30S RIBOSOMAL PROTEIN S20"/>
    <property type="match status" value="1"/>
</dbReference>
<organism evidence="8 9">
    <name type="scientific">Candidatus Nealsonbacteria bacterium CG23_combo_of_CG06-09_8_20_14_all_38_19</name>
    <dbReference type="NCBI Taxonomy" id="1974721"/>
    <lineage>
        <taxon>Bacteria</taxon>
        <taxon>Candidatus Nealsoniibacteriota</taxon>
    </lineage>
</organism>
<evidence type="ECO:0000256" key="7">
    <source>
        <dbReference type="HAMAP-Rule" id="MF_00500"/>
    </source>
</evidence>
<dbReference type="AlphaFoldDB" id="A0A2G9YVW0"/>
<comment type="function">
    <text evidence="7">Binds directly to 16S ribosomal RNA.</text>
</comment>
<dbReference type="HAMAP" id="MF_00500">
    <property type="entry name" value="Ribosomal_bS20"/>
    <property type="match status" value="1"/>
</dbReference>
<keyword evidence="3 7" id="KW-0694">RNA-binding</keyword>
<evidence type="ECO:0000256" key="5">
    <source>
        <dbReference type="ARBA" id="ARBA00023274"/>
    </source>
</evidence>
<keyword evidence="4 7" id="KW-0689">Ribosomal protein</keyword>
<dbReference type="GO" id="GO:0006412">
    <property type="term" value="P:translation"/>
    <property type="evidence" value="ECO:0007669"/>
    <property type="project" value="UniProtKB-UniRule"/>
</dbReference>
<dbReference type="Pfam" id="PF01649">
    <property type="entry name" value="Ribosomal_S20p"/>
    <property type="match status" value="1"/>
</dbReference>
<evidence type="ECO:0000256" key="2">
    <source>
        <dbReference type="ARBA" id="ARBA00022730"/>
    </source>
</evidence>
<gene>
    <name evidence="7" type="primary">rpsT</name>
    <name evidence="8" type="ORF">COX36_03650</name>
</gene>
<reference evidence="8 9" key="1">
    <citation type="submission" date="2017-09" db="EMBL/GenBank/DDBJ databases">
        <title>Depth-based differentiation of microbial function through sediment-hosted aquifers and enrichment of novel symbionts in the deep terrestrial subsurface.</title>
        <authorList>
            <person name="Probst A.J."/>
            <person name="Ladd B."/>
            <person name="Jarett J.K."/>
            <person name="Geller-Mcgrath D.E."/>
            <person name="Sieber C.M."/>
            <person name="Emerson J.B."/>
            <person name="Anantharaman K."/>
            <person name="Thomas B.C."/>
            <person name="Malmstrom R."/>
            <person name="Stieglmeier M."/>
            <person name="Klingl A."/>
            <person name="Woyke T."/>
            <person name="Ryan C.M."/>
            <person name="Banfield J.F."/>
        </authorList>
    </citation>
    <scope>NUCLEOTIDE SEQUENCE [LARGE SCALE GENOMIC DNA]</scope>
    <source>
        <strain evidence="8">CG23_combo_of_CG06-09_8_20_14_all_38_19</strain>
    </source>
</reference>
<dbReference type="GO" id="GO:0070181">
    <property type="term" value="F:small ribosomal subunit rRNA binding"/>
    <property type="evidence" value="ECO:0007669"/>
    <property type="project" value="TreeGrafter"/>
</dbReference>
<protein>
    <recommendedName>
        <fullName evidence="6 7">Small ribosomal subunit protein bS20</fullName>
    </recommendedName>
</protein>
<evidence type="ECO:0000256" key="1">
    <source>
        <dbReference type="ARBA" id="ARBA00007634"/>
    </source>
</evidence>
<dbReference type="InterPro" id="IPR002583">
    <property type="entry name" value="Ribosomal_bS20"/>
</dbReference>
<proteinExistence type="inferred from homology"/>
<dbReference type="GO" id="GO:0015935">
    <property type="term" value="C:small ribosomal subunit"/>
    <property type="evidence" value="ECO:0007669"/>
    <property type="project" value="TreeGrafter"/>
</dbReference>
<dbReference type="NCBIfam" id="TIGR00029">
    <property type="entry name" value="S20"/>
    <property type="match status" value="1"/>
</dbReference>
<evidence type="ECO:0000256" key="6">
    <source>
        <dbReference type="ARBA" id="ARBA00035136"/>
    </source>
</evidence>
<dbReference type="InterPro" id="IPR036510">
    <property type="entry name" value="Ribosomal_bS20_sf"/>
</dbReference>
<evidence type="ECO:0000313" key="8">
    <source>
        <dbReference type="EMBL" id="PIP23365.1"/>
    </source>
</evidence>
<sequence>MAIIKSAKKALRQSLRRRAQNLVYKQKMKSLVKEVRNLVSQKKLEEAKKILPQIYKALDKAAKKEVIKKKAASRKKSRLTKLVNKSV</sequence>
<name>A0A2G9YVW0_9BACT</name>